<feature type="domain" description="Major facilitator superfamily (MFS) profile" evidence="8">
    <location>
        <begin position="25"/>
        <end position="405"/>
    </location>
</feature>
<evidence type="ECO:0000256" key="7">
    <source>
        <dbReference type="SAM" id="Phobius"/>
    </source>
</evidence>
<keyword evidence="4 7" id="KW-0812">Transmembrane</keyword>
<dbReference type="OrthoDB" id="9810492at2"/>
<feature type="transmembrane region" description="Helical" evidence="7">
    <location>
        <begin position="151"/>
        <end position="172"/>
    </location>
</feature>
<evidence type="ECO:0000256" key="3">
    <source>
        <dbReference type="ARBA" id="ARBA00022475"/>
    </source>
</evidence>
<dbReference type="PANTHER" id="PTHR23517">
    <property type="entry name" value="RESISTANCE PROTEIN MDTM, PUTATIVE-RELATED-RELATED"/>
    <property type="match status" value="1"/>
</dbReference>
<organism evidence="9 10">
    <name type="scientific">Paracidovorax cattleyae</name>
    <dbReference type="NCBI Taxonomy" id="80868"/>
    <lineage>
        <taxon>Bacteria</taxon>
        <taxon>Pseudomonadati</taxon>
        <taxon>Pseudomonadota</taxon>
        <taxon>Betaproteobacteria</taxon>
        <taxon>Burkholderiales</taxon>
        <taxon>Comamonadaceae</taxon>
        <taxon>Paracidovorax</taxon>
    </lineage>
</organism>
<evidence type="ECO:0000259" key="8">
    <source>
        <dbReference type="PROSITE" id="PS50850"/>
    </source>
</evidence>
<evidence type="ECO:0000256" key="1">
    <source>
        <dbReference type="ARBA" id="ARBA00004651"/>
    </source>
</evidence>
<name>A0A1H0TUZ1_9BURK</name>
<dbReference type="PANTHER" id="PTHR23517:SF13">
    <property type="entry name" value="MAJOR FACILITATOR SUPERFAMILY MFS_1"/>
    <property type="match status" value="1"/>
</dbReference>
<feature type="transmembrane region" description="Helical" evidence="7">
    <location>
        <begin position="55"/>
        <end position="80"/>
    </location>
</feature>
<evidence type="ECO:0000256" key="2">
    <source>
        <dbReference type="ARBA" id="ARBA00022448"/>
    </source>
</evidence>
<accession>A0A1H0TUZ1</accession>
<keyword evidence="5 7" id="KW-1133">Transmembrane helix</keyword>
<dbReference type="Pfam" id="PF07690">
    <property type="entry name" value="MFS_1"/>
    <property type="match status" value="1"/>
</dbReference>
<dbReference type="InterPro" id="IPR050171">
    <property type="entry name" value="MFS_Transporters"/>
</dbReference>
<dbReference type="Proteomes" id="UP000199317">
    <property type="component" value="Unassembled WGS sequence"/>
</dbReference>
<dbReference type="InterPro" id="IPR036259">
    <property type="entry name" value="MFS_trans_sf"/>
</dbReference>
<feature type="transmembrane region" description="Helical" evidence="7">
    <location>
        <begin position="25"/>
        <end position="43"/>
    </location>
</feature>
<keyword evidence="6 7" id="KW-0472">Membrane</keyword>
<feature type="transmembrane region" description="Helical" evidence="7">
    <location>
        <begin position="350"/>
        <end position="375"/>
    </location>
</feature>
<feature type="transmembrane region" description="Helical" evidence="7">
    <location>
        <begin position="224"/>
        <end position="245"/>
    </location>
</feature>
<proteinExistence type="predicted"/>
<feature type="transmembrane region" description="Helical" evidence="7">
    <location>
        <begin position="260"/>
        <end position="280"/>
    </location>
</feature>
<dbReference type="RefSeq" id="WP_092835455.1">
    <property type="nucleotide sequence ID" value="NZ_FNJL01000016.1"/>
</dbReference>
<feature type="transmembrane region" description="Helical" evidence="7">
    <location>
        <begin position="287"/>
        <end position="309"/>
    </location>
</feature>
<dbReference type="PROSITE" id="PS50850">
    <property type="entry name" value="MFS"/>
    <property type="match status" value="1"/>
</dbReference>
<evidence type="ECO:0000313" key="9">
    <source>
        <dbReference type="EMBL" id="SDP57565.1"/>
    </source>
</evidence>
<evidence type="ECO:0000256" key="4">
    <source>
        <dbReference type="ARBA" id="ARBA00022692"/>
    </source>
</evidence>
<dbReference type="Gene3D" id="1.20.1250.20">
    <property type="entry name" value="MFS general substrate transporter like domains"/>
    <property type="match status" value="1"/>
</dbReference>
<dbReference type="GO" id="GO:0005886">
    <property type="term" value="C:plasma membrane"/>
    <property type="evidence" value="ECO:0007669"/>
    <property type="project" value="UniProtKB-SubCell"/>
</dbReference>
<feature type="transmembrane region" description="Helical" evidence="7">
    <location>
        <begin position="178"/>
        <end position="197"/>
    </location>
</feature>
<dbReference type="InterPro" id="IPR020846">
    <property type="entry name" value="MFS_dom"/>
</dbReference>
<evidence type="ECO:0000256" key="6">
    <source>
        <dbReference type="ARBA" id="ARBA00023136"/>
    </source>
</evidence>
<sequence length="405" mass="41654">MPIALSPAPSSLPLAWPARRLGPDAALWLAVSVLMMFLAASSAPSPLYAIYREMWGFSAFSLTVIFSSYAFALLAALLCFGALSDHVGRRNVVIAALALESVSVLAFWQAESVAWLVAARVLQGVATGMATSALSALLVDLHPVRGPLMNSVAPMIGMAIGALGTSVLVQYLPSPTHLVFELLLVVIALQCAAAFWLPETVGRRPGAWRSLVPRMHVPHAARAPLLRILPLSTAGWALGGFYLSLGPSLGKLITHSTSPLVGGLLIAALVLPGALAIGAVRQRPPRGVLQGSAAALALGLAITLAGVAWHSPAAFFGGTLVAGLGFGAGFNASVRCLVPMASAQDRAGLMASFFVLSYLAFSLPAIAAGLLTGLYGLHATALGYGALLIALAAVSAFSARAVADR</sequence>
<keyword evidence="10" id="KW-1185">Reference proteome</keyword>
<dbReference type="InterPro" id="IPR011701">
    <property type="entry name" value="MFS"/>
</dbReference>
<keyword evidence="3" id="KW-1003">Cell membrane</keyword>
<dbReference type="GO" id="GO:0022857">
    <property type="term" value="F:transmembrane transporter activity"/>
    <property type="evidence" value="ECO:0007669"/>
    <property type="project" value="InterPro"/>
</dbReference>
<dbReference type="AlphaFoldDB" id="A0A1H0TUZ1"/>
<feature type="transmembrane region" description="Helical" evidence="7">
    <location>
        <begin position="116"/>
        <end position="139"/>
    </location>
</feature>
<reference evidence="10" key="1">
    <citation type="submission" date="2016-10" db="EMBL/GenBank/DDBJ databases">
        <authorList>
            <person name="Varghese N."/>
            <person name="Submissions S."/>
        </authorList>
    </citation>
    <scope>NUCLEOTIDE SEQUENCE [LARGE SCALE GENOMIC DNA]</scope>
    <source>
        <strain evidence="10">DSM 17101</strain>
    </source>
</reference>
<feature type="transmembrane region" description="Helical" evidence="7">
    <location>
        <begin position="381"/>
        <end position="403"/>
    </location>
</feature>
<evidence type="ECO:0000313" key="10">
    <source>
        <dbReference type="Proteomes" id="UP000199317"/>
    </source>
</evidence>
<protein>
    <submittedName>
        <fullName evidence="9">Predicted arabinose efflux permease, MFS family</fullName>
    </submittedName>
</protein>
<dbReference type="EMBL" id="FNJL01000016">
    <property type="protein sequence ID" value="SDP57565.1"/>
    <property type="molecule type" value="Genomic_DNA"/>
</dbReference>
<feature type="transmembrane region" description="Helical" evidence="7">
    <location>
        <begin position="315"/>
        <end position="338"/>
    </location>
</feature>
<dbReference type="SUPFAM" id="SSF103473">
    <property type="entry name" value="MFS general substrate transporter"/>
    <property type="match status" value="1"/>
</dbReference>
<gene>
    <name evidence="9" type="ORF">SAMN04489708_11699</name>
</gene>
<evidence type="ECO:0000256" key="5">
    <source>
        <dbReference type="ARBA" id="ARBA00022989"/>
    </source>
</evidence>
<comment type="subcellular location">
    <subcellularLocation>
        <location evidence="1">Cell membrane</location>
        <topology evidence="1">Multi-pass membrane protein</topology>
    </subcellularLocation>
</comment>
<keyword evidence="2" id="KW-0813">Transport</keyword>